<evidence type="ECO:0000256" key="1">
    <source>
        <dbReference type="ARBA" id="ARBA00023015"/>
    </source>
</evidence>
<dbReference type="GO" id="GO:0003700">
    <property type="term" value="F:DNA-binding transcription factor activity"/>
    <property type="evidence" value="ECO:0007669"/>
    <property type="project" value="InterPro"/>
</dbReference>
<keyword evidence="3" id="KW-0804">Transcription</keyword>
<evidence type="ECO:0000256" key="2">
    <source>
        <dbReference type="ARBA" id="ARBA00023125"/>
    </source>
</evidence>
<dbReference type="PANTHER" id="PTHR46796:SF2">
    <property type="entry name" value="TRANSCRIPTIONAL REGULATORY PROTEIN"/>
    <property type="match status" value="1"/>
</dbReference>
<dbReference type="AlphaFoldDB" id="A0A927M0Z7"/>
<feature type="compositionally biased region" description="Basic and acidic residues" evidence="4">
    <location>
        <begin position="91"/>
        <end position="102"/>
    </location>
</feature>
<dbReference type="Proteomes" id="UP000649753">
    <property type="component" value="Unassembled WGS sequence"/>
</dbReference>
<keyword evidence="1" id="KW-0805">Transcription regulation</keyword>
<dbReference type="EMBL" id="JADBEB010000001">
    <property type="protein sequence ID" value="MBE1486127.1"/>
    <property type="molecule type" value="Genomic_DNA"/>
</dbReference>
<keyword evidence="2 6" id="KW-0238">DNA-binding</keyword>
<organism evidence="6 7">
    <name type="scientific">Plantactinospora soyae</name>
    <dbReference type="NCBI Taxonomy" id="1544732"/>
    <lineage>
        <taxon>Bacteria</taxon>
        <taxon>Bacillati</taxon>
        <taxon>Actinomycetota</taxon>
        <taxon>Actinomycetes</taxon>
        <taxon>Micromonosporales</taxon>
        <taxon>Micromonosporaceae</taxon>
        <taxon>Plantactinospora</taxon>
    </lineage>
</organism>
<protein>
    <submittedName>
        <fullName evidence="6">AraC-like DNA-binding protein</fullName>
    </submittedName>
</protein>
<dbReference type="Gene3D" id="1.10.10.60">
    <property type="entry name" value="Homeodomain-like"/>
    <property type="match status" value="1"/>
</dbReference>
<feature type="region of interest" description="Disordered" evidence="4">
    <location>
        <begin position="87"/>
        <end position="109"/>
    </location>
</feature>
<dbReference type="SUPFAM" id="SSF46689">
    <property type="entry name" value="Homeodomain-like"/>
    <property type="match status" value="1"/>
</dbReference>
<evidence type="ECO:0000313" key="6">
    <source>
        <dbReference type="EMBL" id="MBE1486127.1"/>
    </source>
</evidence>
<dbReference type="GO" id="GO:0043565">
    <property type="term" value="F:sequence-specific DNA binding"/>
    <property type="evidence" value="ECO:0007669"/>
    <property type="project" value="InterPro"/>
</dbReference>
<proteinExistence type="predicted"/>
<dbReference type="PROSITE" id="PS01124">
    <property type="entry name" value="HTH_ARAC_FAMILY_2"/>
    <property type="match status" value="1"/>
</dbReference>
<sequence>MCHPSWGRARSTAYRLDELVRLRRVRDRIDRGYAEPLDVEALARDVDMSAGQLSRQFRLAYGESPYGYLMRRRIERVAALGRLRVQSPRADPTRPVRNREALVTEPELA</sequence>
<dbReference type="InterPro" id="IPR050204">
    <property type="entry name" value="AraC_XylS_family_regulators"/>
</dbReference>
<accession>A0A927M0Z7</accession>
<evidence type="ECO:0000313" key="7">
    <source>
        <dbReference type="Proteomes" id="UP000649753"/>
    </source>
</evidence>
<dbReference type="InterPro" id="IPR018060">
    <property type="entry name" value="HTH_AraC"/>
</dbReference>
<reference evidence="6" key="1">
    <citation type="submission" date="2020-10" db="EMBL/GenBank/DDBJ databases">
        <title>Sequencing the genomes of 1000 actinobacteria strains.</title>
        <authorList>
            <person name="Klenk H.-P."/>
        </authorList>
    </citation>
    <scope>NUCLEOTIDE SEQUENCE</scope>
    <source>
        <strain evidence="6">DSM 46832</strain>
    </source>
</reference>
<feature type="domain" description="HTH araC/xylS-type" evidence="5">
    <location>
        <begin position="23"/>
        <end position="80"/>
    </location>
</feature>
<name>A0A927M0Z7_9ACTN</name>
<evidence type="ECO:0000256" key="3">
    <source>
        <dbReference type="ARBA" id="ARBA00023163"/>
    </source>
</evidence>
<dbReference type="InterPro" id="IPR009057">
    <property type="entry name" value="Homeodomain-like_sf"/>
</dbReference>
<dbReference type="PANTHER" id="PTHR46796">
    <property type="entry name" value="HTH-TYPE TRANSCRIPTIONAL ACTIVATOR RHAS-RELATED"/>
    <property type="match status" value="1"/>
</dbReference>
<keyword evidence="7" id="KW-1185">Reference proteome</keyword>
<evidence type="ECO:0000259" key="5">
    <source>
        <dbReference type="PROSITE" id="PS01124"/>
    </source>
</evidence>
<gene>
    <name evidence="6" type="ORF">H4W31_001765</name>
</gene>
<comment type="caution">
    <text evidence="6">The sequence shown here is derived from an EMBL/GenBank/DDBJ whole genome shotgun (WGS) entry which is preliminary data.</text>
</comment>
<evidence type="ECO:0000256" key="4">
    <source>
        <dbReference type="SAM" id="MobiDB-lite"/>
    </source>
</evidence>